<dbReference type="Proteomes" id="UP000245638">
    <property type="component" value="Unassembled WGS sequence"/>
</dbReference>
<evidence type="ECO:0000313" key="2">
    <source>
        <dbReference type="Proteomes" id="UP000245638"/>
    </source>
</evidence>
<dbReference type="Gene3D" id="3.40.1350.10">
    <property type="match status" value="1"/>
</dbReference>
<accession>A0A2T9X5Q1</accession>
<dbReference type="GO" id="GO:0006388">
    <property type="term" value="P:tRNA splicing, via endonucleolytic cleavage and ligation"/>
    <property type="evidence" value="ECO:0007669"/>
    <property type="project" value="InterPro"/>
</dbReference>
<dbReference type="GO" id="GO:0003676">
    <property type="term" value="F:nucleic acid binding"/>
    <property type="evidence" value="ECO:0007669"/>
    <property type="project" value="InterPro"/>
</dbReference>
<sequence length="128" mass="14673">MTETEVEELLTKIMSSKISEKDLQELQMIYSNDKNFWNKISVSIDLRLRSKKAKISSKVDNLIYLYDSSGKVIGIVIIYNENEPLKINEIFKFLEIAKSSNVDAYLAIIDKYGDITYYSLSEVSLSKG</sequence>
<dbReference type="EMBL" id="QEFD01000144">
    <property type="protein sequence ID" value="PVU75426.1"/>
    <property type="molecule type" value="Genomic_DNA"/>
</dbReference>
<dbReference type="InterPro" id="IPR011856">
    <property type="entry name" value="tRNA_endonuc-like_dom_sf"/>
</dbReference>
<protein>
    <submittedName>
        <fullName evidence="1">Uncharacterized protein</fullName>
    </submittedName>
</protein>
<dbReference type="AlphaFoldDB" id="A0A2T9X5Q1"/>
<dbReference type="InterPro" id="IPR036167">
    <property type="entry name" value="tRNA_intron_Endo_cat-like_sf"/>
</dbReference>
<dbReference type="OMA" id="RYTAMVL"/>
<proteinExistence type="predicted"/>
<gene>
    <name evidence="1" type="ORF">DDW13_04985</name>
</gene>
<evidence type="ECO:0000313" key="1">
    <source>
        <dbReference type="EMBL" id="PVU75426.1"/>
    </source>
</evidence>
<name>A0A2T9X5Q1_9CREN</name>
<reference evidence="1 2" key="1">
    <citation type="journal article" date="2015" name="Appl. Environ. Microbiol.">
        <title>Nanoarchaeota, Their Sulfolobales Host, and Nanoarchaeota Virus Distribution across Yellowstone National Park Hot Springs.</title>
        <authorList>
            <person name="Munson-McGee J.H."/>
            <person name="Field E.K."/>
            <person name="Bateson M."/>
            <person name="Rooney C."/>
            <person name="Stepanauskas R."/>
            <person name="Young M.J."/>
        </authorList>
    </citation>
    <scope>NUCLEOTIDE SEQUENCE [LARGE SCALE GENOMIC DNA]</scope>
    <source>
        <strain evidence="1">SCGC AC-742_N10</strain>
    </source>
</reference>
<dbReference type="SUPFAM" id="SSF53032">
    <property type="entry name" value="tRNA-intron endonuclease catalytic domain-like"/>
    <property type="match status" value="1"/>
</dbReference>
<organism evidence="1 2">
    <name type="scientific">Acidianus hospitalis</name>
    <dbReference type="NCBI Taxonomy" id="563177"/>
    <lineage>
        <taxon>Archaea</taxon>
        <taxon>Thermoproteota</taxon>
        <taxon>Thermoprotei</taxon>
        <taxon>Sulfolobales</taxon>
        <taxon>Sulfolobaceae</taxon>
        <taxon>Acidianus</taxon>
    </lineage>
</organism>
<comment type="caution">
    <text evidence="1">The sequence shown here is derived from an EMBL/GenBank/DDBJ whole genome shotgun (WGS) entry which is preliminary data.</text>
</comment>